<dbReference type="Gene3D" id="2.130.10.10">
    <property type="entry name" value="YVTN repeat-like/Quinoprotein amine dehydrogenase"/>
    <property type="match status" value="1"/>
</dbReference>
<organism evidence="2 3">
    <name type="scientific">Chitinophaga polysaccharea</name>
    <dbReference type="NCBI Taxonomy" id="1293035"/>
    <lineage>
        <taxon>Bacteria</taxon>
        <taxon>Pseudomonadati</taxon>
        <taxon>Bacteroidota</taxon>
        <taxon>Chitinophagia</taxon>
        <taxon>Chitinophagales</taxon>
        <taxon>Chitinophagaceae</taxon>
        <taxon>Chitinophaga</taxon>
    </lineage>
</organism>
<accession>A0A561Q1U3</accession>
<sequence length="442" mass="47290">MRSITRKFQLSLTVAAFAIAGLASCSKTNDADVVVPQIVSPGLKNGKDTIYVGDTRLLSPQLADVKNPTFQWLVNGVQVSSDSLYTFKPTERGDYTISYKIIAGNAISAYYYQIKVMGKFDNGFFLVNEGWFGHEPGDVNFYRNGEDSVYQYVFQRNNPGKTLGTTTDFGAMFNNRLYLVSKSGAFVVADASTMKETGRIDQLPATGNSFCGITPGQGLVGTSDGVYPVNLQSLALDSKLSSVTGQIGGIIKSGAYVLVMSQTDGIVVLNSSDFSVAKNLGAADVGFAQTPDGRIWAAKGKSLFGINPQTLAVDTVSVPFDVYGSWGAWNAGMLSASTTENALFIGKTNMWGAGGREIYKYATGNPNSLQAPFITIPAGRELYGAAVRYNPGNNTVVVTDVKSGYGQNYANNALYIYDAGSGALKKTVSYTGYFFPAIPVFN</sequence>
<dbReference type="EMBL" id="VIWO01000001">
    <property type="protein sequence ID" value="TWF44314.1"/>
    <property type="molecule type" value="Genomic_DNA"/>
</dbReference>
<gene>
    <name evidence="2" type="ORF">FHW36_101233</name>
</gene>
<evidence type="ECO:0000313" key="3">
    <source>
        <dbReference type="Proteomes" id="UP000320811"/>
    </source>
</evidence>
<comment type="caution">
    <text evidence="2">The sequence shown here is derived from an EMBL/GenBank/DDBJ whole genome shotgun (WGS) entry which is preliminary data.</text>
</comment>
<keyword evidence="1" id="KW-0732">Signal</keyword>
<dbReference type="InterPro" id="IPR011044">
    <property type="entry name" value="Quino_amine_DH_bsu"/>
</dbReference>
<dbReference type="RefSeq" id="WP_145660956.1">
    <property type="nucleotide sequence ID" value="NZ_VIWO01000001.1"/>
</dbReference>
<name>A0A561Q1U3_9BACT</name>
<evidence type="ECO:0000256" key="1">
    <source>
        <dbReference type="SAM" id="SignalP"/>
    </source>
</evidence>
<dbReference type="Pfam" id="PF16819">
    <property type="entry name" value="DUF5074"/>
    <property type="match status" value="1"/>
</dbReference>
<protein>
    <submittedName>
        <fullName evidence="2">Uncharacterized protein DUF5074</fullName>
    </submittedName>
</protein>
<dbReference type="SUPFAM" id="SSF50969">
    <property type="entry name" value="YVTN repeat-like/Quinoprotein amine dehydrogenase"/>
    <property type="match status" value="1"/>
</dbReference>
<dbReference type="PROSITE" id="PS51257">
    <property type="entry name" value="PROKAR_LIPOPROTEIN"/>
    <property type="match status" value="1"/>
</dbReference>
<feature type="chain" id="PRO_5022107810" evidence="1">
    <location>
        <begin position="32"/>
        <end position="442"/>
    </location>
</feature>
<evidence type="ECO:0000313" key="2">
    <source>
        <dbReference type="EMBL" id="TWF44314.1"/>
    </source>
</evidence>
<proteinExistence type="predicted"/>
<dbReference type="InterPro" id="IPR015943">
    <property type="entry name" value="WD40/YVTN_repeat-like_dom_sf"/>
</dbReference>
<keyword evidence="3" id="KW-1185">Reference proteome</keyword>
<dbReference type="InterPro" id="IPR031815">
    <property type="entry name" value="DUF5074"/>
</dbReference>
<dbReference type="AlphaFoldDB" id="A0A561Q1U3"/>
<dbReference type="OrthoDB" id="1041092at2"/>
<dbReference type="Proteomes" id="UP000320811">
    <property type="component" value="Unassembled WGS sequence"/>
</dbReference>
<reference evidence="2 3" key="1">
    <citation type="submission" date="2019-06" db="EMBL/GenBank/DDBJ databases">
        <title>Sorghum-associated microbial communities from plants grown in Nebraska, USA.</title>
        <authorList>
            <person name="Schachtman D."/>
        </authorList>
    </citation>
    <scope>NUCLEOTIDE SEQUENCE [LARGE SCALE GENOMIC DNA]</scope>
    <source>
        <strain evidence="2 3">1209</strain>
    </source>
</reference>
<feature type="signal peptide" evidence="1">
    <location>
        <begin position="1"/>
        <end position="31"/>
    </location>
</feature>